<sequence>MADPGRKYDYLVTHYPGDDVLQKYQILVEQLFEKAVDHLKRNMRKYPEDVWVTLCAYNKQAIMGSCNLPQPTSPIDYKVWRRWSWLLNMPPHQALHHFFLTLEEEDPDWAHKHREERKQIVVINFIPFFLLQRSIHLHF</sequence>
<name>A0A068VF76_COFCA</name>
<accession>A0A068VF76</accession>
<dbReference type="STRING" id="49390.A0A068VF76"/>
<dbReference type="SUPFAM" id="SSF47027">
    <property type="entry name" value="Acyl-CoA binding protein"/>
    <property type="match status" value="1"/>
</dbReference>
<gene>
    <name evidence="4" type="ORF">GSCOC_T00005690001</name>
</gene>
<dbReference type="AlphaFoldDB" id="A0A068VF76"/>
<dbReference type="Pfam" id="PF00887">
    <property type="entry name" value="ACBP"/>
    <property type="match status" value="1"/>
</dbReference>
<evidence type="ECO:0000313" key="5">
    <source>
        <dbReference type="Proteomes" id="UP000295252"/>
    </source>
</evidence>
<dbReference type="InterPro" id="IPR014352">
    <property type="entry name" value="FERM/acyl-CoA-bd_prot_sf"/>
</dbReference>
<evidence type="ECO:0000256" key="2">
    <source>
        <dbReference type="ARBA" id="ARBA00023121"/>
    </source>
</evidence>
<protein>
    <submittedName>
        <fullName evidence="4">DH200=94 genomic scaffold, scaffold_516</fullName>
    </submittedName>
</protein>
<dbReference type="Gramene" id="CDP19490">
    <property type="protein sequence ID" value="CDP19490"/>
    <property type="gene ID" value="GSCOC_T00005690001"/>
</dbReference>
<keyword evidence="5" id="KW-1185">Reference proteome</keyword>
<dbReference type="Gene3D" id="1.20.80.10">
    <property type="match status" value="1"/>
</dbReference>
<evidence type="ECO:0000256" key="1">
    <source>
        <dbReference type="ARBA" id="ARBA00005567"/>
    </source>
</evidence>
<evidence type="ECO:0000259" key="3">
    <source>
        <dbReference type="Pfam" id="PF00887"/>
    </source>
</evidence>
<proteinExistence type="inferred from homology"/>
<reference evidence="5" key="1">
    <citation type="journal article" date="2014" name="Science">
        <title>The coffee genome provides insight into the convergent evolution of caffeine biosynthesis.</title>
        <authorList>
            <person name="Denoeud F."/>
            <person name="Carretero-Paulet L."/>
            <person name="Dereeper A."/>
            <person name="Droc G."/>
            <person name="Guyot R."/>
            <person name="Pietrella M."/>
            <person name="Zheng C."/>
            <person name="Alberti A."/>
            <person name="Anthony F."/>
            <person name="Aprea G."/>
            <person name="Aury J.M."/>
            <person name="Bento P."/>
            <person name="Bernard M."/>
            <person name="Bocs S."/>
            <person name="Campa C."/>
            <person name="Cenci A."/>
            <person name="Combes M.C."/>
            <person name="Crouzillat D."/>
            <person name="Da Silva C."/>
            <person name="Daddiego L."/>
            <person name="De Bellis F."/>
            <person name="Dussert S."/>
            <person name="Garsmeur O."/>
            <person name="Gayraud T."/>
            <person name="Guignon V."/>
            <person name="Jahn K."/>
            <person name="Jamilloux V."/>
            <person name="Joet T."/>
            <person name="Labadie K."/>
            <person name="Lan T."/>
            <person name="Leclercq J."/>
            <person name="Lepelley M."/>
            <person name="Leroy T."/>
            <person name="Li L.T."/>
            <person name="Librado P."/>
            <person name="Lopez L."/>
            <person name="Munoz A."/>
            <person name="Noel B."/>
            <person name="Pallavicini A."/>
            <person name="Perrotta G."/>
            <person name="Poncet V."/>
            <person name="Pot D."/>
            <person name="Priyono X."/>
            <person name="Rigoreau M."/>
            <person name="Rouard M."/>
            <person name="Rozas J."/>
            <person name="Tranchant-Dubreuil C."/>
            <person name="VanBuren R."/>
            <person name="Zhang Q."/>
            <person name="Andrade A.C."/>
            <person name="Argout X."/>
            <person name="Bertrand B."/>
            <person name="de Kochko A."/>
            <person name="Graziosi G."/>
            <person name="Henry R.J."/>
            <person name="Jayarama X."/>
            <person name="Ming R."/>
            <person name="Nagai C."/>
            <person name="Rounsley S."/>
            <person name="Sankoff D."/>
            <person name="Giuliano G."/>
            <person name="Albert V.A."/>
            <person name="Wincker P."/>
            <person name="Lashermes P."/>
        </authorList>
    </citation>
    <scope>NUCLEOTIDE SEQUENCE [LARGE SCALE GENOMIC DNA]</scope>
    <source>
        <strain evidence="5">cv. DH200-94</strain>
    </source>
</reference>
<dbReference type="GO" id="GO:0000062">
    <property type="term" value="F:fatty-acyl-CoA binding"/>
    <property type="evidence" value="ECO:0007669"/>
    <property type="project" value="InterPro"/>
</dbReference>
<dbReference type="InterPro" id="IPR035984">
    <property type="entry name" value="Acyl-CoA-binding_sf"/>
</dbReference>
<comment type="similarity">
    <text evidence="1">Belongs to the ACBP family.</text>
</comment>
<keyword evidence="2" id="KW-0446">Lipid-binding</keyword>
<dbReference type="InParanoid" id="A0A068VF76"/>
<feature type="domain" description="ACB" evidence="3">
    <location>
        <begin position="29"/>
        <end position="97"/>
    </location>
</feature>
<dbReference type="EMBL" id="HG739600">
    <property type="protein sequence ID" value="CDP19490.1"/>
    <property type="molecule type" value="Genomic_DNA"/>
</dbReference>
<organism evidence="4 5">
    <name type="scientific">Coffea canephora</name>
    <name type="common">Robusta coffee</name>
    <dbReference type="NCBI Taxonomy" id="49390"/>
    <lineage>
        <taxon>Eukaryota</taxon>
        <taxon>Viridiplantae</taxon>
        <taxon>Streptophyta</taxon>
        <taxon>Embryophyta</taxon>
        <taxon>Tracheophyta</taxon>
        <taxon>Spermatophyta</taxon>
        <taxon>Magnoliopsida</taxon>
        <taxon>eudicotyledons</taxon>
        <taxon>Gunneridae</taxon>
        <taxon>Pentapetalae</taxon>
        <taxon>asterids</taxon>
        <taxon>lamiids</taxon>
        <taxon>Gentianales</taxon>
        <taxon>Rubiaceae</taxon>
        <taxon>Ixoroideae</taxon>
        <taxon>Gardenieae complex</taxon>
        <taxon>Bertiereae - Coffeeae clade</taxon>
        <taxon>Coffeeae</taxon>
        <taxon>Coffea</taxon>
    </lineage>
</organism>
<dbReference type="Proteomes" id="UP000295252">
    <property type="component" value="Unassembled WGS sequence"/>
</dbReference>
<dbReference type="InterPro" id="IPR000582">
    <property type="entry name" value="Acyl-CoA-binding_protein"/>
</dbReference>
<dbReference type="PhylomeDB" id="A0A068VF76"/>
<evidence type="ECO:0000313" key="4">
    <source>
        <dbReference type="EMBL" id="CDP19490.1"/>
    </source>
</evidence>